<keyword evidence="2" id="KW-0732">Signal</keyword>
<sequence length="264" mass="28602">MSSSTRSLTMLVMVSLGLFAASSHAAFLRPIQPRSPVASSHDVGEAQGGIDLMIRSEDQYFEEGEDSPYVYANNDGSRCVFNPPHPDLVDGVFGQVCDRCWGYECDCQTVSASDFHRRCFEVDPQAHFFPPDTSGEASQSPSSPQQKTDGEEPNLARRDPAPANQYLSYDQWVLKNGATKDTQRCVIDDADFSLSNTDLAKMCGPCNDTICECSAGFDDFCSACTKYGGQCNAVDQDAPIHPAPAGGAAENDAEELKGQEEPRS</sequence>
<feature type="region of interest" description="Disordered" evidence="1">
    <location>
        <begin position="236"/>
        <end position="264"/>
    </location>
</feature>
<dbReference type="EMBL" id="KE361643">
    <property type="protein sequence ID" value="EPQ26724.1"/>
    <property type="molecule type" value="Genomic_DNA"/>
</dbReference>
<organism evidence="3 4">
    <name type="scientific">Pseudozyma flocculosa PF-1</name>
    <dbReference type="NCBI Taxonomy" id="1277687"/>
    <lineage>
        <taxon>Eukaryota</taxon>
        <taxon>Fungi</taxon>
        <taxon>Dikarya</taxon>
        <taxon>Basidiomycota</taxon>
        <taxon>Ustilaginomycotina</taxon>
        <taxon>Ustilaginomycetes</taxon>
        <taxon>Ustilaginales</taxon>
        <taxon>Ustilaginaceae</taxon>
        <taxon>Pseudozyma</taxon>
    </lineage>
</organism>
<name>A0A061H353_9BASI</name>
<gene>
    <name evidence="3" type="ORF">PFL1_05703</name>
</gene>
<feature type="signal peptide" evidence="2">
    <location>
        <begin position="1"/>
        <end position="25"/>
    </location>
</feature>
<feature type="compositionally biased region" description="Basic and acidic residues" evidence="1">
    <location>
        <begin position="254"/>
        <end position="264"/>
    </location>
</feature>
<protein>
    <submittedName>
        <fullName evidence="3">Uncharacterized protein</fullName>
    </submittedName>
</protein>
<dbReference type="GeneID" id="19319789"/>
<dbReference type="RefSeq" id="XP_007881429.1">
    <property type="nucleotide sequence ID" value="XM_007883238.1"/>
</dbReference>
<feature type="region of interest" description="Disordered" evidence="1">
    <location>
        <begin position="130"/>
        <end position="161"/>
    </location>
</feature>
<feature type="compositionally biased region" description="Basic and acidic residues" evidence="1">
    <location>
        <begin position="148"/>
        <end position="160"/>
    </location>
</feature>
<dbReference type="HOGENOM" id="CLU_1054226_0_0_1"/>
<evidence type="ECO:0000256" key="1">
    <source>
        <dbReference type="SAM" id="MobiDB-lite"/>
    </source>
</evidence>
<dbReference type="AlphaFoldDB" id="A0A061H353"/>
<evidence type="ECO:0000256" key="2">
    <source>
        <dbReference type="SAM" id="SignalP"/>
    </source>
</evidence>
<evidence type="ECO:0000313" key="3">
    <source>
        <dbReference type="EMBL" id="EPQ26724.1"/>
    </source>
</evidence>
<feature type="compositionally biased region" description="Polar residues" evidence="1">
    <location>
        <begin position="135"/>
        <end position="147"/>
    </location>
</feature>
<reference evidence="3 4" key="1">
    <citation type="journal article" date="2013" name="Plant Cell">
        <title>The transition from a phytopathogenic smut ancestor to an anamorphic biocontrol agent deciphered by comparative whole-genome analysis.</title>
        <authorList>
            <person name="Lefebvre F."/>
            <person name="Joly D.L."/>
            <person name="Labbe C."/>
            <person name="Teichmann B."/>
            <person name="Linning R."/>
            <person name="Belzile F."/>
            <person name="Bakkeren G."/>
            <person name="Belanger R.R."/>
        </authorList>
    </citation>
    <scope>NUCLEOTIDE SEQUENCE [LARGE SCALE GENOMIC DNA]</scope>
    <source>
        <strain evidence="3 4">PF-1</strain>
    </source>
</reference>
<dbReference type="Proteomes" id="UP000053664">
    <property type="component" value="Unassembled WGS sequence"/>
</dbReference>
<accession>A0A061H353</accession>
<dbReference type="KEGG" id="pfp:PFL1_05703"/>
<feature type="chain" id="PRO_5001603918" evidence="2">
    <location>
        <begin position="26"/>
        <end position="264"/>
    </location>
</feature>
<evidence type="ECO:0000313" key="4">
    <source>
        <dbReference type="Proteomes" id="UP000053664"/>
    </source>
</evidence>
<proteinExistence type="predicted"/>